<evidence type="ECO:0000259" key="1">
    <source>
        <dbReference type="Pfam" id="PF25019"/>
    </source>
</evidence>
<dbReference type="SUPFAM" id="SSF52058">
    <property type="entry name" value="L domain-like"/>
    <property type="match status" value="1"/>
</dbReference>
<sequence>MHDLVHDLARRILRHEITVTPEKAIYDPSQSCRYISLTKCIKNIDRKLIRKARALYVCDGAFIFDKPIKKSNHVRSVILEHVYTSSLSPAIAILKFEYLGYLRMTHLQSETLPEAISCCWNLQALHVTDCHELLRLPESIGKLKKLRSLDLSGDWKLEGLPQSICDCDNLHSLRLISCVNLATFPFKMSRNLQSVNLNGCSRITQLPNSVVQLEMIKSLNLSFCSDIQELPNSFNWFRLHALKLSGTKLARLPDGIVNLWRLKELDLEGCDELCGMPLGIGQLTQLQRLALFVVGDGKEYARMSELRSLVRLSGDLEIKNIRYIKCSDNDGEKAYLTEKNGLQELKLQWYSSNREIDLEQELALLNRLQPPPGIRKLCIYGYPGQQFASWITEKNESSFSFKGKTKQLDPPPFLSLAHMELADYRNLKHLSGLVNLPSLNTLKLENMSVLESVGGGPFPSLKELHIEKMPHLSVCSVTTIACSAHGEGGVKSFTASLV</sequence>
<gene>
    <name evidence="2" type="ORF">QYE76_020595</name>
</gene>
<evidence type="ECO:0000313" key="2">
    <source>
        <dbReference type="EMBL" id="KAK1615078.1"/>
    </source>
</evidence>
<evidence type="ECO:0000313" key="3">
    <source>
        <dbReference type="Proteomes" id="UP001231189"/>
    </source>
</evidence>
<organism evidence="2 3">
    <name type="scientific">Lolium multiflorum</name>
    <name type="common">Italian ryegrass</name>
    <name type="synonym">Lolium perenne subsp. multiflorum</name>
    <dbReference type="NCBI Taxonomy" id="4521"/>
    <lineage>
        <taxon>Eukaryota</taxon>
        <taxon>Viridiplantae</taxon>
        <taxon>Streptophyta</taxon>
        <taxon>Embryophyta</taxon>
        <taxon>Tracheophyta</taxon>
        <taxon>Spermatophyta</taxon>
        <taxon>Magnoliopsida</taxon>
        <taxon>Liliopsida</taxon>
        <taxon>Poales</taxon>
        <taxon>Poaceae</taxon>
        <taxon>BOP clade</taxon>
        <taxon>Pooideae</taxon>
        <taxon>Poodae</taxon>
        <taxon>Poeae</taxon>
        <taxon>Poeae Chloroplast Group 2 (Poeae type)</taxon>
        <taxon>Loliodinae</taxon>
        <taxon>Loliinae</taxon>
        <taxon>Lolium</taxon>
    </lineage>
</organism>
<dbReference type="PANTHER" id="PTHR47186:SF3">
    <property type="entry name" value="OS09G0267800 PROTEIN"/>
    <property type="match status" value="1"/>
</dbReference>
<dbReference type="Proteomes" id="UP001231189">
    <property type="component" value="Unassembled WGS sequence"/>
</dbReference>
<dbReference type="Gene3D" id="3.80.10.10">
    <property type="entry name" value="Ribonuclease Inhibitor"/>
    <property type="match status" value="3"/>
</dbReference>
<feature type="domain" description="R13L1/DRL21-like LRR repeat region" evidence="1">
    <location>
        <begin position="303"/>
        <end position="447"/>
    </location>
</feature>
<dbReference type="EMBL" id="JAUUTY010000006">
    <property type="protein sequence ID" value="KAK1615078.1"/>
    <property type="molecule type" value="Genomic_DNA"/>
</dbReference>
<dbReference type="InterPro" id="IPR032675">
    <property type="entry name" value="LRR_dom_sf"/>
</dbReference>
<name>A0AAD8VSC4_LOLMU</name>
<dbReference type="AlphaFoldDB" id="A0AAD8VSC4"/>
<keyword evidence="3" id="KW-1185">Reference proteome</keyword>
<proteinExistence type="predicted"/>
<protein>
    <recommendedName>
        <fullName evidence="1">R13L1/DRL21-like LRR repeat region domain-containing protein</fullName>
    </recommendedName>
</protein>
<dbReference type="Pfam" id="PF25019">
    <property type="entry name" value="LRR_R13L1-DRL21"/>
    <property type="match status" value="1"/>
</dbReference>
<dbReference type="PANTHER" id="PTHR47186">
    <property type="entry name" value="LEUCINE-RICH REPEAT-CONTAINING PROTEIN 57"/>
    <property type="match status" value="1"/>
</dbReference>
<dbReference type="InterPro" id="IPR056789">
    <property type="entry name" value="LRR_R13L1-DRL21"/>
</dbReference>
<reference evidence="2" key="1">
    <citation type="submission" date="2023-07" db="EMBL/GenBank/DDBJ databases">
        <title>A chromosome-level genome assembly of Lolium multiflorum.</title>
        <authorList>
            <person name="Chen Y."/>
            <person name="Copetti D."/>
            <person name="Kolliker R."/>
            <person name="Studer B."/>
        </authorList>
    </citation>
    <scope>NUCLEOTIDE SEQUENCE</scope>
    <source>
        <strain evidence="2">02402/16</strain>
        <tissue evidence="2">Leaf</tissue>
    </source>
</reference>
<accession>A0AAD8VSC4</accession>
<comment type="caution">
    <text evidence="2">The sequence shown here is derived from an EMBL/GenBank/DDBJ whole genome shotgun (WGS) entry which is preliminary data.</text>
</comment>